<feature type="compositionally biased region" description="Basic and acidic residues" evidence="1">
    <location>
        <begin position="516"/>
        <end position="537"/>
    </location>
</feature>
<reference evidence="2 3" key="1">
    <citation type="submission" date="2019-07" db="EMBL/GenBank/DDBJ databases">
        <title>Draft genome for Aliikangiella sp. M105.</title>
        <authorList>
            <person name="Wang G."/>
        </authorList>
    </citation>
    <scope>NUCLEOTIDE SEQUENCE [LARGE SCALE GENOMIC DNA]</scope>
    <source>
        <strain evidence="2 3">M105</strain>
    </source>
</reference>
<dbReference type="Pfam" id="PF19268">
    <property type="entry name" value="CIS_TMP"/>
    <property type="match status" value="1"/>
</dbReference>
<dbReference type="InterPro" id="IPR045538">
    <property type="entry name" value="CIS_TMP"/>
</dbReference>
<name>A0A545UD88_9GAMM</name>
<evidence type="ECO:0000313" key="3">
    <source>
        <dbReference type="Proteomes" id="UP000315439"/>
    </source>
</evidence>
<dbReference type="RefSeq" id="WP_142894150.1">
    <property type="nucleotide sequence ID" value="NZ_ML660164.1"/>
</dbReference>
<organism evidence="2 3">
    <name type="scientific">Aliikangiella coralliicola</name>
    <dbReference type="NCBI Taxonomy" id="2592383"/>
    <lineage>
        <taxon>Bacteria</taxon>
        <taxon>Pseudomonadati</taxon>
        <taxon>Pseudomonadota</taxon>
        <taxon>Gammaproteobacteria</taxon>
        <taxon>Oceanospirillales</taxon>
        <taxon>Pleioneaceae</taxon>
        <taxon>Aliikangiella</taxon>
    </lineage>
</organism>
<accession>A0A545UD88</accession>
<protein>
    <submittedName>
        <fullName evidence="2">Uncharacterized protein</fullName>
    </submittedName>
</protein>
<dbReference type="OrthoDB" id="499748at2"/>
<feature type="compositionally biased region" description="Polar residues" evidence="1">
    <location>
        <begin position="502"/>
        <end position="515"/>
    </location>
</feature>
<feature type="compositionally biased region" description="Basic and acidic residues" evidence="1">
    <location>
        <begin position="463"/>
        <end position="472"/>
    </location>
</feature>
<comment type="caution">
    <text evidence="2">The sequence shown here is derived from an EMBL/GenBank/DDBJ whole genome shotgun (WGS) entry which is preliminary data.</text>
</comment>
<dbReference type="AlphaFoldDB" id="A0A545UD88"/>
<feature type="compositionally biased region" description="Basic and acidic residues" evidence="1">
    <location>
        <begin position="480"/>
        <end position="500"/>
    </location>
</feature>
<feature type="compositionally biased region" description="Basic and acidic residues" evidence="1">
    <location>
        <begin position="433"/>
        <end position="445"/>
    </location>
</feature>
<gene>
    <name evidence="2" type="ORF">FLL46_13370</name>
</gene>
<keyword evidence="3" id="KW-1185">Reference proteome</keyword>
<feature type="region of interest" description="Disordered" evidence="1">
    <location>
        <begin position="419"/>
        <end position="541"/>
    </location>
</feature>
<dbReference type="EMBL" id="VIKS01000008">
    <property type="protein sequence ID" value="TQV87428.1"/>
    <property type="molecule type" value="Genomic_DNA"/>
</dbReference>
<sequence>MQQHIIDKVTMEIGLKRSREAFDFQNKCSHLMHESLMTVIENICDQISDNNEHVTIDKLEVSLGGLSRSNFEWDLVEKFQQEFSSTLTEHAKRTESNVLSGNILSDRDLSNHRSEYHKDSLNHEQNSVEIQNYYWQIIEHYLTSGMLPWFAKVENFPGIEKALSAVLNDDILQNTSTNEKLTTQNVDHKNSYKPLIDLSKAKLSPRNIEKRLKQLLLSSNNLNRFLSQVNEASVSQIYLTLFRSDLDLVALFDLFDKIDMTASGLKNEPPELASTTSPISGISIRIPARIDLWNIVWQQSLQTTAQKNHIQETSTQEMLFVQLWHSLVKQNNLQPLLVINGLIQNQAEFAKVKGVNKSAMENSLEQVKANYLDVGTTLKKPPYSILEDMSSIENQSTLSTNGEKDSHLKERQNRQLSDKFLSDKHPHQTNNDLNRHQKEERKESEIENDIESDSKVPKSGQISEEKDKENKQHLQGVTQDPEKQYLERQDIEKRDIDKVKIVSSQHSKPNLSNQITREEKPIDAETHQLKDKDEKPPKLSATEDISPEIFLERIPVSNAGLIIFWPYLQIYFNDLGLLDKQSFKNEQAQQKALHLLQYLATGEEQTEEFNFVLNKLLCNWDLTKPVNRFISLSKRDKQESDKLINAVIENWAILGKTSPHNLRQTFVLRKGILQKDGGDWLLRVEKGPYDVLIEQIPWGLSMIKLSWMDTLLRVEW</sequence>
<dbReference type="Proteomes" id="UP000315439">
    <property type="component" value="Unassembled WGS sequence"/>
</dbReference>
<proteinExistence type="predicted"/>
<evidence type="ECO:0000256" key="1">
    <source>
        <dbReference type="SAM" id="MobiDB-lite"/>
    </source>
</evidence>
<evidence type="ECO:0000313" key="2">
    <source>
        <dbReference type="EMBL" id="TQV87428.1"/>
    </source>
</evidence>